<feature type="domain" description="RNA 3'-terminal phosphate cyclase" evidence="3">
    <location>
        <begin position="2"/>
        <end position="49"/>
    </location>
</feature>
<protein>
    <recommendedName>
        <fullName evidence="1">RNA 3'-terminal-phosphate cyclase (ATP)</fullName>
        <ecNumber evidence="1">6.5.1.4</ecNumber>
    </recommendedName>
</protein>
<dbReference type="RefSeq" id="WP_230436715.1">
    <property type="nucleotide sequence ID" value="NZ_CP087715.1"/>
</dbReference>
<name>A0ABW3UBQ6_9GAMM</name>
<dbReference type="InterPro" id="IPR023797">
    <property type="entry name" value="RNA3'_phos_cyclase_dom"/>
</dbReference>
<comment type="catalytic activity">
    <reaction evidence="2">
        <text>a 3'-end 3'-phospho-ribonucleotide-RNA + ATP = a 3'-end 2',3'-cyclophospho-ribonucleotide-RNA + AMP + diphosphate</text>
        <dbReference type="Rhea" id="RHEA:23976"/>
        <dbReference type="Rhea" id="RHEA-COMP:10463"/>
        <dbReference type="Rhea" id="RHEA-COMP:10464"/>
        <dbReference type="ChEBI" id="CHEBI:30616"/>
        <dbReference type="ChEBI" id="CHEBI:33019"/>
        <dbReference type="ChEBI" id="CHEBI:83062"/>
        <dbReference type="ChEBI" id="CHEBI:83064"/>
        <dbReference type="ChEBI" id="CHEBI:456215"/>
        <dbReference type="EC" id="6.5.1.4"/>
    </reaction>
</comment>
<organism evidence="4 5">
    <name type="scientific">Microbulbifer celer</name>
    <dbReference type="NCBI Taxonomy" id="435905"/>
    <lineage>
        <taxon>Bacteria</taxon>
        <taxon>Pseudomonadati</taxon>
        <taxon>Pseudomonadota</taxon>
        <taxon>Gammaproteobacteria</taxon>
        <taxon>Cellvibrionales</taxon>
        <taxon>Microbulbiferaceae</taxon>
        <taxon>Microbulbifer</taxon>
    </lineage>
</organism>
<sequence length="61" mass="6782">MPVGEHLADQILLPMVLGKGGKFRTQEPSLHLMTNIEVIRQITGAEVKVQKESDLAWTINV</sequence>
<dbReference type="Proteomes" id="UP001597264">
    <property type="component" value="Unassembled WGS sequence"/>
</dbReference>
<dbReference type="InterPro" id="IPR037136">
    <property type="entry name" value="RNA3'_phos_cyclase_dom_sf"/>
</dbReference>
<dbReference type="Gene3D" id="3.65.10.20">
    <property type="entry name" value="RNA 3'-terminal phosphate cyclase domain"/>
    <property type="match status" value="1"/>
</dbReference>
<dbReference type="EMBL" id="JBHTLR010000018">
    <property type="protein sequence ID" value="MFD1217637.1"/>
    <property type="molecule type" value="Genomic_DNA"/>
</dbReference>
<accession>A0ABW3UBQ6</accession>
<dbReference type="EC" id="6.5.1.4" evidence="1"/>
<evidence type="ECO:0000259" key="3">
    <source>
        <dbReference type="Pfam" id="PF01137"/>
    </source>
</evidence>
<proteinExistence type="predicted"/>
<dbReference type="InterPro" id="IPR013792">
    <property type="entry name" value="RNA3'P_cycl/enolpyr_Trfase_a/b"/>
</dbReference>
<evidence type="ECO:0000256" key="2">
    <source>
        <dbReference type="ARBA" id="ARBA00024481"/>
    </source>
</evidence>
<dbReference type="Pfam" id="PF01137">
    <property type="entry name" value="RTC"/>
    <property type="match status" value="1"/>
</dbReference>
<gene>
    <name evidence="4" type="ORF">ACFQ2X_13560</name>
</gene>
<comment type="caution">
    <text evidence="4">The sequence shown here is derived from an EMBL/GenBank/DDBJ whole genome shotgun (WGS) entry which is preliminary data.</text>
</comment>
<dbReference type="SUPFAM" id="SSF55205">
    <property type="entry name" value="EPT/RTPC-like"/>
    <property type="match status" value="1"/>
</dbReference>
<keyword evidence="5" id="KW-1185">Reference proteome</keyword>
<evidence type="ECO:0000313" key="5">
    <source>
        <dbReference type="Proteomes" id="UP001597264"/>
    </source>
</evidence>
<reference evidence="5" key="1">
    <citation type="journal article" date="2019" name="Int. J. Syst. Evol. Microbiol.">
        <title>The Global Catalogue of Microorganisms (GCM) 10K type strain sequencing project: providing services to taxonomists for standard genome sequencing and annotation.</title>
        <authorList>
            <consortium name="The Broad Institute Genomics Platform"/>
            <consortium name="The Broad Institute Genome Sequencing Center for Infectious Disease"/>
            <person name="Wu L."/>
            <person name="Ma J."/>
        </authorList>
    </citation>
    <scope>NUCLEOTIDE SEQUENCE [LARGE SCALE GENOMIC DNA]</scope>
    <source>
        <strain evidence="5">CCUG 54356</strain>
    </source>
</reference>
<evidence type="ECO:0000256" key="1">
    <source>
        <dbReference type="ARBA" id="ARBA00012725"/>
    </source>
</evidence>
<evidence type="ECO:0000313" key="4">
    <source>
        <dbReference type="EMBL" id="MFD1217637.1"/>
    </source>
</evidence>